<dbReference type="EMBL" id="OL455896">
    <property type="protein sequence ID" value="UJQ86843.1"/>
    <property type="molecule type" value="Genomic_DNA"/>
</dbReference>
<dbReference type="KEGG" id="vg:77954629"/>
<name>A0AA49GYU2_9CAUD</name>
<keyword evidence="3" id="KW-1185">Reference proteome</keyword>
<accession>A0AA49GYU2</accession>
<gene>
    <name evidence="2" type="primary">53</name>
    <name evidence="2" type="ORF">SEA_REEDO_53</name>
</gene>
<organism evidence="2 3">
    <name type="scientific">Arthrobacter phage Reedo</name>
    <dbReference type="NCBI Taxonomy" id="2910755"/>
    <lineage>
        <taxon>Viruses</taxon>
        <taxon>Duplodnaviria</taxon>
        <taxon>Heunggongvirae</taxon>
        <taxon>Uroviricota</taxon>
        <taxon>Caudoviricetes</taxon>
        <taxon>Casidaviridae</taxon>
        <taxon>Manhattanvirus</taxon>
        <taxon>Manhattanvirus reedo</taxon>
    </lineage>
</organism>
<dbReference type="Proteomes" id="UP001200740">
    <property type="component" value="Segment"/>
</dbReference>
<dbReference type="RefSeq" id="YP_010678236.1">
    <property type="nucleotide sequence ID" value="NC_071032.1"/>
</dbReference>
<dbReference type="GeneID" id="77954629"/>
<evidence type="ECO:0000313" key="3">
    <source>
        <dbReference type="Proteomes" id="UP001200740"/>
    </source>
</evidence>
<feature type="region of interest" description="Disordered" evidence="1">
    <location>
        <begin position="30"/>
        <end position="54"/>
    </location>
</feature>
<reference evidence="2" key="1">
    <citation type="submission" date="2021-11" db="EMBL/GenBank/DDBJ databases">
        <authorList>
            <person name="Furlong K.P."/>
            <person name="Elkbouli M."/>
            <person name="Barwitzki K."/>
            <person name="Hastings E.M."/>
            <person name="Saal A.P."/>
            <person name="Sandouka T."/>
            <person name="Tran A."/>
            <person name="Tremblay V."/>
            <person name="Williams E.C."/>
            <person name="Giles L.L."/>
            <person name="McCarthy L."/>
            <person name="Wheaton K.A."/>
            <person name="Chan K."/>
            <person name="Rudner A.D."/>
            <person name="Beyer A.R."/>
            <person name="Chong R.A."/>
            <person name="Edgington N.P."/>
            <person name="Freise A.C."/>
            <person name="Garcia Costas A.M."/>
            <person name="Gibb B.P."/>
            <person name="Klyczek K.K."/>
            <person name="Swerdlow S.J."/>
            <person name="Garlena R.A."/>
            <person name="Russell D.A."/>
            <person name="Jacobs-Sera D."/>
            <person name="Hatfull G.F."/>
        </authorList>
    </citation>
    <scope>NUCLEOTIDE SEQUENCE</scope>
</reference>
<proteinExistence type="predicted"/>
<evidence type="ECO:0000313" key="2">
    <source>
        <dbReference type="EMBL" id="UJQ86843.1"/>
    </source>
</evidence>
<protein>
    <submittedName>
        <fullName evidence="2">Uncharacterized protein</fullName>
    </submittedName>
</protein>
<evidence type="ECO:0000256" key="1">
    <source>
        <dbReference type="SAM" id="MobiDB-lite"/>
    </source>
</evidence>
<feature type="compositionally biased region" description="Basic residues" evidence="1">
    <location>
        <begin position="39"/>
        <end position="54"/>
    </location>
</feature>
<sequence>MIDDLIDAFAEAFRPLTEALARVVDNLADALRYTPPPPPRRKQPLIHNGRKPRK</sequence>